<dbReference type="InterPro" id="IPR000182">
    <property type="entry name" value="GNAT_dom"/>
</dbReference>
<keyword evidence="3" id="KW-1185">Reference proteome</keyword>
<dbReference type="InterPro" id="IPR016181">
    <property type="entry name" value="Acyl_CoA_acyltransferase"/>
</dbReference>
<reference evidence="3" key="1">
    <citation type="submission" date="2017-09" db="EMBL/GenBank/DDBJ databases">
        <authorList>
            <person name="Varghese N."/>
            <person name="Submissions S."/>
        </authorList>
    </citation>
    <scope>NUCLEOTIDE SEQUENCE [LARGE SCALE GENOMIC DNA]</scope>
    <source>
        <strain evidence="3">CGMCC 1.8913</strain>
    </source>
</reference>
<dbReference type="EMBL" id="OBEK01000008">
    <property type="protein sequence ID" value="SNZ18148.1"/>
    <property type="molecule type" value="Genomic_DNA"/>
</dbReference>
<name>A0A285P9N9_9BACI</name>
<evidence type="ECO:0000313" key="3">
    <source>
        <dbReference type="Proteomes" id="UP000219356"/>
    </source>
</evidence>
<dbReference type="PANTHER" id="PTHR43415">
    <property type="entry name" value="SPERMIDINE N(1)-ACETYLTRANSFERASE"/>
    <property type="match status" value="1"/>
</dbReference>
<evidence type="ECO:0000259" key="1">
    <source>
        <dbReference type="PROSITE" id="PS51186"/>
    </source>
</evidence>
<dbReference type="PROSITE" id="PS51186">
    <property type="entry name" value="GNAT"/>
    <property type="match status" value="1"/>
</dbReference>
<dbReference type="RefSeq" id="WP_245864849.1">
    <property type="nucleotide sequence ID" value="NZ_OBEK01000008.1"/>
</dbReference>
<dbReference type="SUPFAM" id="SSF55729">
    <property type="entry name" value="Acyl-CoA N-acyltransferases (Nat)"/>
    <property type="match status" value="1"/>
</dbReference>
<gene>
    <name evidence="2" type="ORF">SAMN05421503_3500</name>
</gene>
<keyword evidence="2" id="KW-0808">Transferase</keyword>
<sequence>MTNRFSIREATVHDATCLAQLRVLTDRETEYLDRDEGEGYLSPEDFKVLIKSDQQEPNNICLVACDNSGIIGYCRCEGNKLKRQQHQVIFGIAIRKDYWGNGIGKQMLHKVIDWAEDHQIHKINLSVLKVNKRAVALYETFGFQVEGCLKDDKRLRDGKLYDTLLMAWFNTKEYNKPST</sequence>
<protein>
    <submittedName>
        <fullName evidence="2">Protein N-acetyltransferase, RimJ/RimL family</fullName>
    </submittedName>
</protein>
<dbReference type="Gene3D" id="3.40.630.30">
    <property type="match status" value="1"/>
</dbReference>
<accession>A0A285P9N9</accession>
<dbReference type="Proteomes" id="UP000219356">
    <property type="component" value="Unassembled WGS sequence"/>
</dbReference>
<proteinExistence type="predicted"/>
<feature type="domain" description="N-acetyltransferase" evidence="1">
    <location>
        <begin position="5"/>
        <end position="171"/>
    </location>
</feature>
<evidence type="ECO:0000313" key="2">
    <source>
        <dbReference type="EMBL" id="SNZ18148.1"/>
    </source>
</evidence>
<dbReference type="Pfam" id="PF00583">
    <property type="entry name" value="Acetyltransf_1"/>
    <property type="match status" value="1"/>
</dbReference>
<organism evidence="2 3">
    <name type="scientific">Terribacillus aidingensis</name>
    <dbReference type="NCBI Taxonomy" id="586416"/>
    <lineage>
        <taxon>Bacteria</taxon>
        <taxon>Bacillati</taxon>
        <taxon>Bacillota</taxon>
        <taxon>Bacilli</taxon>
        <taxon>Bacillales</taxon>
        <taxon>Bacillaceae</taxon>
        <taxon>Terribacillus</taxon>
    </lineage>
</organism>
<dbReference type="CDD" id="cd04301">
    <property type="entry name" value="NAT_SF"/>
    <property type="match status" value="1"/>
</dbReference>
<dbReference type="PANTHER" id="PTHR43415:SF3">
    <property type="entry name" value="GNAT-FAMILY ACETYLTRANSFERASE"/>
    <property type="match status" value="1"/>
</dbReference>
<dbReference type="GO" id="GO:0016747">
    <property type="term" value="F:acyltransferase activity, transferring groups other than amino-acyl groups"/>
    <property type="evidence" value="ECO:0007669"/>
    <property type="project" value="InterPro"/>
</dbReference>
<dbReference type="AlphaFoldDB" id="A0A285P9N9"/>